<organism evidence="9 10">
    <name type="scientific">candidate division WWE3 bacterium RBG_19FT_COMBO_53_11</name>
    <dbReference type="NCBI Taxonomy" id="1802613"/>
    <lineage>
        <taxon>Bacteria</taxon>
        <taxon>Katanobacteria</taxon>
    </lineage>
</organism>
<feature type="transmembrane region" description="Helical" evidence="7">
    <location>
        <begin position="337"/>
        <end position="361"/>
    </location>
</feature>
<dbReference type="Proteomes" id="UP000176583">
    <property type="component" value="Unassembled WGS sequence"/>
</dbReference>
<dbReference type="InterPro" id="IPR018076">
    <property type="entry name" value="T2SS_GspF_dom"/>
</dbReference>
<evidence type="ECO:0000313" key="10">
    <source>
        <dbReference type="Proteomes" id="UP000176583"/>
    </source>
</evidence>
<dbReference type="PANTHER" id="PTHR30012">
    <property type="entry name" value="GENERAL SECRETION PATHWAY PROTEIN"/>
    <property type="match status" value="1"/>
</dbReference>
<feature type="domain" description="Type II secretion system protein GspF" evidence="8">
    <location>
        <begin position="27"/>
        <end position="149"/>
    </location>
</feature>
<comment type="similarity">
    <text evidence="2">Belongs to the GSP F family.</text>
</comment>
<evidence type="ECO:0000256" key="5">
    <source>
        <dbReference type="ARBA" id="ARBA00022989"/>
    </source>
</evidence>
<evidence type="ECO:0000313" key="9">
    <source>
        <dbReference type="EMBL" id="OGC44522.1"/>
    </source>
</evidence>
<feature type="transmembrane region" description="Helical" evidence="7">
    <location>
        <begin position="31"/>
        <end position="48"/>
    </location>
</feature>
<comment type="subcellular location">
    <subcellularLocation>
        <location evidence="1">Cell membrane</location>
        <topology evidence="1">Multi-pass membrane protein</topology>
    </subcellularLocation>
</comment>
<dbReference type="PANTHER" id="PTHR30012:SF0">
    <property type="entry name" value="TYPE II SECRETION SYSTEM PROTEIN F-RELATED"/>
    <property type="match status" value="1"/>
</dbReference>
<keyword evidence="3" id="KW-1003">Cell membrane</keyword>
<evidence type="ECO:0000256" key="1">
    <source>
        <dbReference type="ARBA" id="ARBA00004651"/>
    </source>
</evidence>
<keyword evidence="4 7" id="KW-0812">Transmembrane</keyword>
<name>A0A1F4UI26_UNCKA</name>
<keyword evidence="5 7" id="KW-1133">Transmembrane helix</keyword>
<dbReference type="STRING" id="1802613.A2V54_01995"/>
<evidence type="ECO:0000256" key="4">
    <source>
        <dbReference type="ARBA" id="ARBA00022692"/>
    </source>
</evidence>
<evidence type="ECO:0000256" key="3">
    <source>
        <dbReference type="ARBA" id="ARBA00022475"/>
    </source>
</evidence>
<evidence type="ECO:0000256" key="7">
    <source>
        <dbReference type="SAM" id="Phobius"/>
    </source>
</evidence>
<accession>A0A1F4UI26</accession>
<dbReference type="AlphaFoldDB" id="A0A1F4UI26"/>
<dbReference type="InterPro" id="IPR042094">
    <property type="entry name" value="T2SS_GspF_sf"/>
</dbReference>
<dbReference type="Gene3D" id="1.20.81.30">
    <property type="entry name" value="Type II secretion system (T2SS), domain F"/>
    <property type="match status" value="2"/>
</dbReference>
<sequence length="365" mass="40713">MAEASESKRARNLILVDLHFKEDRGYFIEDLSMLLASGMPIFSALAAIRAELRSRRMRDAVDSIIADVDVGSSLWSAIERTEVFPKRVVSLIRVGEEAGRLSENLRVVVTQQRRESDLHAKVQSATLYPILVLSLAVIIGTGISWFLLPRLATVFYAMNIELPLFTRILIGFGNFLGNYGYVVVPLFLLLVAGFIYVLFVYPKTKFIGDRIIFALPGFRRLIQEIELARFGYILGSLLDTGLPVVEALESLWGSATVSFYKDFYGHLRGSVEEGNSLKKTFDSYKGVQKLIPTSVRQMVVAAEQSGRLPSVLLEIGKIYDDKTENTTKDLAIMLEPILLVVVWIGVVLVALSVILPIYTLVGQFN</sequence>
<gene>
    <name evidence="9" type="ORF">A2V54_01995</name>
</gene>
<dbReference type="EMBL" id="MEUW01000018">
    <property type="protein sequence ID" value="OGC44522.1"/>
    <property type="molecule type" value="Genomic_DNA"/>
</dbReference>
<evidence type="ECO:0000256" key="2">
    <source>
        <dbReference type="ARBA" id="ARBA00005745"/>
    </source>
</evidence>
<comment type="caution">
    <text evidence="9">The sequence shown here is derived from an EMBL/GenBank/DDBJ whole genome shotgun (WGS) entry which is preliminary data.</text>
</comment>
<feature type="transmembrane region" description="Helical" evidence="7">
    <location>
        <begin position="127"/>
        <end position="148"/>
    </location>
</feature>
<dbReference type="GO" id="GO:0005886">
    <property type="term" value="C:plasma membrane"/>
    <property type="evidence" value="ECO:0007669"/>
    <property type="project" value="UniProtKB-SubCell"/>
</dbReference>
<feature type="transmembrane region" description="Helical" evidence="7">
    <location>
        <begin position="179"/>
        <end position="201"/>
    </location>
</feature>
<dbReference type="InterPro" id="IPR003004">
    <property type="entry name" value="GspF/PilC"/>
</dbReference>
<keyword evidence="6 7" id="KW-0472">Membrane</keyword>
<dbReference type="Pfam" id="PF00482">
    <property type="entry name" value="T2SSF"/>
    <property type="match status" value="2"/>
</dbReference>
<feature type="domain" description="Type II secretion system protein GspF" evidence="8">
    <location>
        <begin position="234"/>
        <end position="356"/>
    </location>
</feature>
<reference evidence="9 10" key="1">
    <citation type="journal article" date="2016" name="Nat. Commun.">
        <title>Thousands of microbial genomes shed light on interconnected biogeochemical processes in an aquifer system.</title>
        <authorList>
            <person name="Anantharaman K."/>
            <person name="Brown C.T."/>
            <person name="Hug L.A."/>
            <person name="Sharon I."/>
            <person name="Castelle C.J."/>
            <person name="Probst A.J."/>
            <person name="Thomas B.C."/>
            <person name="Singh A."/>
            <person name="Wilkins M.J."/>
            <person name="Karaoz U."/>
            <person name="Brodie E.L."/>
            <person name="Williams K.H."/>
            <person name="Hubbard S.S."/>
            <person name="Banfield J.F."/>
        </authorList>
    </citation>
    <scope>NUCLEOTIDE SEQUENCE [LARGE SCALE GENOMIC DNA]</scope>
</reference>
<protein>
    <recommendedName>
        <fullName evidence="8">Type II secretion system protein GspF domain-containing protein</fullName>
    </recommendedName>
</protein>
<evidence type="ECO:0000259" key="8">
    <source>
        <dbReference type="Pfam" id="PF00482"/>
    </source>
</evidence>
<evidence type="ECO:0000256" key="6">
    <source>
        <dbReference type="ARBA" id="ARBA00023136"/>
    </source>
</evidence>
<proteinExistence type="inferred from homology"/>